<organism evidence="1">
    <name type="scientific">Ovis aries</name>
    <name type="common">Sheep</name>
    <dbReference type="NCBI Taxonomy" id="9940"/>
    <lineage>
        <taxon>Eukaryota</taxon>
        <taxon>Metazoa</taxon>
        <taxon>Chordata</taxon>
        <taxon>Craniata</taxon>
        <taxon>Vertebrata</taxon>
        <taxon>Euteleostomi</taxon>
        <taxon>Mammalia</taxon>
        <taxon>Eutheria</taxon>
        <taxon>Laurasiatheria</taxon>
        <taxon>Artiodactyla</taxon>
        <taxon>Ruminantia</taxon>
        <taxon>Pecora</taxon>
        <taxon>Bovidae</taxon>
        <taxon>Caprinae</taxon>
        <taxon>Ovis</taxon>
    </lineage>
</organism>
<evidence type="ECO:0000313" key="1">
    <source>
        <dbReference type="Ensembl" id="ENSOARP00020061622.1"/>
    </source>
</evidence>
<reference evidence="1" key="3">
    <citation type="submission" date="2025-09" db="UniProtKB">
        <authorList>
            <consortium name="Ensembl"/>
        </authorList>
    </citation>
    <scope>IDENTIFICATION</scope>
</reference>
<gene>
    <name evidence="1" type="primary">TMEM43</name>
</gene>
<name>A0AC11EQT7_SHEEP</name>
<dbReference type="Ensembl" id="ENSOART00020048536.1">
    <property type="protein sequence ID" value="ENSOARP00020061622.1"/>
    <property type="gene ID" value="ENSOARG00020025957.2"/>
</dbReference>
<accession>A0AC11EQT7</accession>
<proteinExistence type="predicted"/>
<reference evidence="1" key="2">
    <citation type="submission" date="2025-08" db="UniProtKB">
        <authorList>
            <consortium name="Ensembl"/>
        </authorList>
    </citation>
    <scope>IDENTIFICATION</scope>
</reference>
<protein>
    <submittedName>
        <fullName evidence="1">Transmembrane protein 43</fullName>
    </submittedName>
</protein>
<sequence length="445" mass="49338">MAANYSSTSNKKDHVRITNKAQPGFLERLSETSGGMFVGLMTFLVSFYLIFTNEGRALKTATSLAEGLSLVVSPSSIHSVAPENEGRLVHIIGALRTSKLLSDPNYGVHLPAVKLRRHVEMYQWVETEESREYTEDGQVKTERKYSYSESRAPPCSPQPVSFLSQHQAPGVLVLGALLPRLSSEAPGAAPLAYTEWRSEIVNSRNFDREIGHKNPSAMAVESFTATAPFVQIGRFFLSAGLIDKVDNFKTLSLSKLEDPHVDIIRRGDYFYHSENPKYPEVGDLRVSFSYAGLSSDDPDLGPAHVVTVIARQRGDQLVPYATKSGDTLLLLHHGDFSAEEVFRREQKSNSLKTWGLRAAGWVAMFMGLNLMTRILYTLVDWFPIFRDLVNIGLKAFAFCVATSLTLLTVAAGWLFYRPLWALGIAGLALVPIIVARTRVPAKKLE</sequence>
<reference evidence="1" key="1">
    <citation type="submission" date="2020-11" db="EMBL/GenBank/DDBJ databases">
        <authorList>
            <person name="Davenport K.M."/>
            <person name="Bickhart D.M."/>
            <person name="Smith T.P.L."/>
            <person name="Murdoch B.M."/>
            <person name="Rosen B.D."/>
        </authorList>
    </citation>
    <scope>NUCLEOTIDE SEQUENCE [LARGE SCALE GENOMIC DNA]</scope>
    <source>
        <strain evidence="1">OAR_USU_Benz2616</strain>
    </source>
</reference>